<feature type="region of interest" description="Disordered" evidence="2">
    <location>
        <begin position="466"/>
        <end position="487"/>
    </location>
</feature>
<dbReference type="OrthoDB" id="9803916at2"/>
<dbReference type="Pfam" id="PF10996">
    <property type="entry name" value="Beta-Casp"/>
    <property type="match status" value="1"/>
</dbReference>
<dbReference type="RefSeq" id="WP_107749886.1">
    <property type="nucleotide sequence ID" value="NZ_QBKF01000001.1"/>
</dbReference>
<sequence>MSFPELTFHGAARGVTGSCFRLKCAAGTILVDCGMFQGSKTEKELNYRPFPFDPADIDAVVLTHAHIDHSGLLPKLVHDGFAGVIHATRATVDLCGVMLPDSAHIQALEVQQLNRRRARWQKDAVTPIYDGADVDRTMAQMRGHDYGDWVAVLPGLRARFWNAGHMLGSASVELEVMLPGHREPMVLCFSGDIGPAYKLLHPDPEGPAGVDYLICESTYGGTDRLGASDEVRRAILGEEVRAAIRPDGALLIPSFAVERAQELIADLTRLMDEGVLPPIPIYVDSPLAARATEVFDRHRRTLEKGNALAKGLHNPNLHFTQDVEESKRLDQVEGFHIVIAASGMAEAGRIRHRLKRWLWSEAATVLFVGYQAQGTLGRLLVDGAKQVRIQGEGYDVQARIRVIDLYSGHADGPELTAWIAARAPVRQALFLTHGEPPAMEALARSESEALAPLPVLQPALDASYRLTPSGPQELDEGQGRPAPRLPPAAVANLDWHNDVSTLFLDLNEALSGAGDEKARGVLIRRLRAALEDWQAGHGG</sequence>
<dbReference type="EMBL" id="QDDR01000001">
    <property type="protein sequence ID" value="PVE49382.1"/>
    <property type="molecule type" value="Genomic_DNA"/>
</dbReference>
<feature type="domain" description="Beta-Casp" evidence="4">
    <location>
        <begin position="260"/>
        <end position="380"/>
    </location>
</feature>
<dbReference type="GO" id="GO:0004521">
    <property type="term" value="F:RNA endonuclease activity"/>
    <property type="evidence" value="ECO:0007669"/>
    <property type="project" value="TreeGrafter"/>
</dbReference>
<evidence type="ECO:0000313" key="6">
    <source>
        <dbReference type="Proteomes" id="UP000244810"/>
    </source>
</evidence>
<comment type="caution">
    <text evidence="5">The sequence shown here is derived from an EMBL/GenBank/DDBJ whole genome shotgun (WGS) entry which is preliminary data.</text>
</comment>
<reference evidence="5 6" key="1">
    <citation type="journal article" date="2011" name="Syst. Appl. Microbiol.">
        <title>Defluviimonas denitrificans gen. nov., sp. nov., and Pararhodobacter aggregans gen. nov., sp. nov., non-phototrophic Rhodobacteraceae from the biofilter of a marine aquaculture.</title>
        <authorList>
            <person name="Foesel B.U."/>
            <person name="Drake H.L."/>
            <person name="Schramm A."/>
        </authorList>
    </citation>
    <scope>NUCLEOTIDE SEQUENCE [LARGE SCALE GENOMIC DNA]</scope>
    <source>
        <strain evidence="5 6">D1-19</strain>
    </source>
</reference>
<protein>
    <submittedName>
        <fullName evidence="5">MBL fold metallo-hydrolase</fullName>
    </submittedName>
</protein>
<name>A0A2T7UXH2_9RHOB</name>
<dbReference type="InterPro" id="IPR011108">
    <property type="entry name" value="RMMBL"/>
</dbReference>
<feature type="domain" description="Metallo-beta-lactamase" evidence="3">
    <location>
        <begin position="16"/>
        <end position="238"/>
    </location>
</feature>
<dbReference type="GO" id="GO:0016787">
    <property type="term" value="F:hydrolase activity"/>
    <property type="evidence" value="ECO:0007669"/>
    <property type="project" value="UniProtKB-KW"/>
</dbReference>
<dbReference type="SUPFAM" id="SSF56281">
    <property type="entry name" value="Metallo-hydrolase/oxidoreductase"/>
    <property type="match status" value="1"/>
</dbReference>
<dbReference type="Pfam" id="PF00753">
    <property type="entry name" value="Lactamase_B"/>
    <property type="match status" value="1"/>
</dbReference>
<evidence type="ECO:0000313" key="5">
    <source>
        <dbReference type="EMBL" id="PVE49382.1"/>
    </source>
</evidence>
<dbReference type="AlphaFoldDB" id="A0A2T7UXH2"/>
<keyword evidence="1 5" id="KW-0378">Hydrolase</keyword>
<dbReference type="Proteomes" id="UP000244810">
    <property type="component" value="Unassembled WGS sequence"/>
</dbReference>
<dbReference type="SMART" id="SM00849">
    <property type="entry name" value="Lactamase_B"/>
    <property type="match status" value="1"/>
</dbReference>
<proteinExistence type="predicted"/>
<dbReference type="InterPro" id="IPR036866">
    <property type="entry name" value="RibonucZ/Hydroxyglut_hydro"/>
</dbReference>
<accession>A0A2T7UXH2</accession>
<dbReference type="Gene3D" id="3.40.50.10890">
    <property type="match status" value="1"/>
</dbReference>
<dbReference type="PANTHER" id="PTHR11203:SF37">
    <property type="entry name" value="INTEGRATOR COMPLEX SUBUNIT 11"/>
    <property type="match status" value="1"/>
</dbReference>
<evidence type="ECO:0000259" key="3">
    <source>
        <dbReference type="SMART" id="SM00849"/>
    </source>
</evidence>
<evidence type="ECO:0000256" key="2">
    <source>
        <dbReference type="SAM" id="MobiDB-lite"/>
    </source>
</evidence>
<organism evidence="5 6">
    <name type="scientific">Pararhodobacter aggregans</name>
    <dbReference type="NCBI Taxonomy" id="404875"/>
    <lineage>
        <taxon>Bacteria</taxon>
        <taxon>Pseudomonadati</taxon>
        <taxon>Pseudomonadota</taxon>
        <taxon>Alphaproteobacteria</taxon>
        <taxon>Rhodobacterales</taxon>
        <taxon>Paracoccaceae</taxon>
        <taxon>Pararhodobacter</taxon>
    </lineage>
</organism>
<dbReference type="PANTHER" id="PTHR11203">
    <property type="entry name" value="CLEAVAGE AND POLYADENYLATION SPECIFICITY FACTOR FAMILY MEMBER"/>
    <property type="match status" value="1"/>
</dbReference>
<evidence type="ECO:0000259" key="4">
    <source>
        <dbReference type="SMART" id="SM01027"/>
    </source>
</evidence>
<dbReference type="Gene3D" id="3.60.15.10">
    <property type="entry name" value="Ribonuclease Z/Hydroxyacylglutathione hydrolase-like"/>
    <property type="match status" value="1"/>
</dbReference>
<dbReference type="InterPro" id="IPR022712">
    <property type="entry name" value="Beta_Casp"/>
</dbReference>
<dbReference type="InterPro" id="IPR001279">
    <property type="entry name" value="Metallo-B-lactamas"/>
</dbReference>
<dbReference type="Pfam" id="PF07521">
    <property type="entry name" value="RMMBL"/>
    <property type="match status" value="1"/>
</dbReference>
<gene>
    <name evidence="5" type="ORF">DDE23_02980</name>
</gene>
<dbReference type="SMART" id="SM01027">
    <property type="entry name" value="Beta-Casp"/>
    <property type="match status" value="1"/>
</dbReference>
<dbReference type="InterPro" id="IPR050698">
    <property type="entry name" value="MBL"/>
</dbReference>
<evidence type="ECO:0000256" key="1">
    <source>
        <dbReference type="ARBA" id="ARBA00022801"/>
    </source>
</evidence>
<keyword evidence="6" id="KW-1185">Reference proteome</keyword>
<dbReference type="CDD" id="cd16295">
    <property type="entry name" value="TTHA0252-CPSF-like_MBL-fold"/>
    <property type="match status" value="1"/>
</dbReference>